<evidence type="ECO:0000313" key="10">
    <source>
        <dbReference type="Proteomes" id="UP000233350"/>
    </source>
</evidence>
<evidence type="ECO:0000256" key="4">
    <source>
        <dbReference type="ARBA" id="ARBA00022475"/>
    </source>
</evidence>
<sequence length="300" mass="33241">MLLAMYSIFVFIFIGYMANVLRLLGNKQSGILLGFLVNFALPAQIFNGTYHASVSVDFLLVCLIALFSNLFSVLFVLFLGRIFRLERSVLITLCFMATFGNTLYLGFPFVQGALGEAQANQVIIFDQFVTGIPFAFLAPILLSLNGKTAFSFVEVFKRLFRSPLFLALICGVLFRLIPFEIPEVLFTPLKSLAQTATPVALFAIGVQLNLRGILEWKYPVLLLGAKMFVAPLVLFVFVRVFYGEFSNAWKMALIEVAMPPLVSGAAIIYKAGFNAKVALNAVTFGILVSFVSIPLWLYFA</sequence>
<feature type="transmembrane region" description="Helical" evidence="8">
    <location>
        <begin position="58"/>
        <end position="78"/>
    </location>
</feature>
<dbReference type="GeneID" id="97289655"/>
<feature type="transmembrane region" description="Helical" evidence="8">
    <location>
        <begin position="163"/>
        <end position="179"/>
    </location>
</feature>
<dbReference type="GO" id="GO:0055085">
    <property type="term" value="P:transmembrane transport"/>
    <property type="evidence" value="ECO:0007669"/>
    <property type="project" value="InterPro"/>
</dbReference>
<dbReference type="InterPro" id="IPR004776">
    <property type="entry name" value="Mem_transp_PIN-like"/>
</dbReference>
<feature type="transmembrane region" description="Helical" evidence="8">
    <location>
        <begin position="191"/>
        <end position="208"/>
    </location>
</feature>
<evidence type="ECO:0000256" key="5">
    <source>
        <dbReference type="ARBA" id="ARBA00022692"/>
    </source>
</evidence>
<dbReference type="Pfam" id="PF03547">
    <property type="entry name" value="Mem_trans"/>
    <property type="match status" value="1"/>
</dbReference>
<organism evidence="9 10">
    <name type="scientific">Helicobacter winghamensis</name>
    <dbReference type="NCBI Taxonomy" id="157268"/>
    <lineage>
        <taxon>Bacteria</taxon>
        <taxon>Pseudomonadati</taxon>
        <taxon>Campylobacterota</taxon>
        <taxon>Epsilonproteobacteria</taxon>
        <taxon>Campylobacterales</taxon>
        <taxon>Helicobacteraceae</taxon>
        <taxon>Helicobacter</taxon>
    </lineage>
</organism>
<evidence type="ECO:0000256" key="1">
    <source>
        <dbReference type="ARBA" id="ARBA00004651"/>
    </source>
</evidence>
<keyword evidence="5 8" id="KW-0812">Transmembrane</keyword>
<dbReference type="STRING" id="556267.HWAG_00049"/>
<reference evidence="9 10" key="1">
    <citation type="submission" date="2016-07" db="EMBL/GenBank/DDBJ databases">
        <title>Detection of Helicobacter winghamensis from caecal content of red fox (Vulpes vulpes).</title>
        <authorList>
            <person name="Zanoni R.G."/>
            <person name="Florio D."/>
            <person name="Caffara M."/>
            <person name="Renzi M."/>
            <person name="Parisi A."/>
            <person name="Pasquali F."/>
            <person name="Manfreda G."/>
        </authorList>
    </citation>
    <scope>NUCLEOTIDE SEQUENCE [LARGE SCALE GENOMIC DNA]</scope>
    <source>
        <strain evidence="9 10">295_13</strain>
    </source>
</reference>
<keyword evidence="3" id="KW-0813">Transport</keyword>
<feature type="transmembrane region" description="Helical" evidence="8">
    <location>
        <begin position="281"/>
        <end position="299"/>
    </location>
</feature>
<dbReference type="EMBL" id="MBPK01000040">
    <property type="protein sequence ID" value="PKT80811.1"/>
    <property type="molecule type" value="Genomic_DNA"/>
</dbReference>
<dbReference type="OrthoDB" id="9786183at2"/>
<gene>
    <name evidence="9" type="ORF">BCM31_02280</name>
</gene>
<comment type="subcellular location">
    <subcellularLocation>
        <location evidence="1">Cell membrane</location>
        <topology evidence="1">Multi-pass membrane protein</topology>
    </subcellularLocation>
</comment>
<evidence type="ECO:0000256" key="3">
    <source>
        <dbReference type="ARBA" id="ARBA00022448"/>
    </source>
</evidence>
<dbReference type="AlphaFoldDB" id="A0A2N3PIQ5"/>
<comment type="similarity">
    <text evidence="2">Belongs to the auxin efflux carrier (TC 2.A.69) family.</text>
</comment>
<keyword evidence="10" id="KW-1185">Reference proteome</keyword>
<evidence type="ECO:0000256" key="8">
    <source>
        <dbReference type="SAM" id="Phobius"/>
    </source>
</evidence>
<keyword evidence="4" id="KW-1003">Cell membrane</keyword>
<dbReference type="RefSeq" id="WP_006801741.1">
    <property type="nucleotide sequence ID" value="NZ_CABKOI010000021.1"/>
</dbReference>
<name>A0A2N3PIQ5_9HELI</name>
<evidence type="ECO:0000256" key="2">
    <source>
        <dbReference type="ARBA" id="ARBA00010145"/>
    </source>
</evidence>
<feature type="transmembrane region" description="Helical" evidence="8">
    <location>
        <begin position="220"/>
        <end position="242"/>
    </location>
</feature>
<dbReference type="InterPro" id="IPR038770">
    <property type="entry name" value="Na+/solute_symporter_sf"/>
</dbReference>
<feature type="transmembrane region" description="Helical" evidence="8">
    <location>
        <begin position="90"/>
        <end position="110"/>
    </location>
</feature>
<keyword evidence="7 8" id="KW-0472">Membrane</keyword>
<dbReference type="Proteomes" id="UP000233350">
    <property type="component" value="Unassembled WGS sequence"/>
</dbReference>
<accession>A0A2N3PIQ5</accession>
<dbReference type="PANTHER" id="PTHR36838">
    <property type="entry name" value="AUXIN EFFLUX CARRIER FAMILY PROTEIN"/>
    <property type="match status" value="1"/>
</dbReference>
<dbReference type="PANTHER" id="PTHR36838:SF1">
    <property type="entry name" value="SLR1864 PROTEIN"/>
    <property type="match status" value="1"/>
</dbReference>
<proteinExistence type="inferred from homology"/>
<dbReference type="GO" id="GO:0005886">
    <property type="term" value="C:plasma membrane"/>
    <property type="evidence" value="ECO:0007669"/>
    <property type="project" value="UniProtKB-SubCell"/>
</dbReference>
<protein>
    <submittedName>
        <fullName evidence="9">Transporter</fullName>
    </submittedName>
</protein>
<feature type="transmembrane region" description="Helical" evidence="8">
    <location>
        <begin position="6"/>
        <end position="24"/>
    </location>
</feature>
<comment type="caution">
    <text evidence="9">The sequence shown here is derived from an EMBL/GenBank/DDBJ whole genome shotgun (WGS) entry which is preliminary data.</text>
</comment>
<feature type="transmembrane region" description="Helical" evidence="8">
    <location>
        <begin position="122"/>
        <end position="142"/>
    </location>
</feature>
<keyword evidence="6 8" id="KW-1133">Transmembrane helix</keyword>
<dbReference type="Gene3D" id="1.20.1530.20">
    <property type="match status" value="1"/>
</dbReference>
<evidence type="ECO:0000256" key="6">
    <source>
        <dbReference type="ARBA" id="ARBA00022989"/>
    </source>
</evidence>
<evidence type="ECO:0000256" key="7">
    <source>
        <dbReference type="ARBA" id="ARBA00023136"/>
    </source>
</evidence>
<evidence type="ECO:0000313" key="9">
    <source>
        <dbReference type="EMBL" id="PKT80811.1"/>
    </source>
</evidence>
<feature type="transmembrane region" description="Helical" evidence="8">
    <location>
        <begin position="31"/>
        <end position="52"/>
    </location>
</feature>